<dbReference type="AlphaFoldDB" id="A0A0E9XID1"/>
<proteinExistence type="predicted"/>
<sequence>MLSEVDWSLKTFNRVESWLSASVHTKTRTNVLSISSNELSEKPASKSSLPV</sequence>
<organism evidence="1">
    <name type="scientific">Anguilla anguilla</name>
    <name type="common">European freshwater eel</name>
    <name type="synonym">Muraena anguilla</name>
    <dbReference type="NCBI Taxonomy" id="7936"/>
    <lineage>
        <taxon>Eukaryota</taxon>
        <taxon>Metazoa</taxon>
        <taxon>Chordata</taxon>
        <taxon>Craniata</taxon>
        <taxon>Vertebrata</taxon>
        <taxon>Euteleostomi</taxon>
        <taxon>Actinopterygii</taxon>
        <taxon>Neopterygii</taxon>
        <taxon>Teleostei</taxon>
        <taxon>Anguilliformes</taxon>
        <taxon>Anguillidae</taxon>
        <taxon>Anguilla</taxon>
    </lineage>
</organism>
<dbReference type="EMBL" id="GBXM01006168">
    <property type="protein sequence ID" value="JAI02410.1"/>
    <property type="molecule type" value="Transcribed_RNA"/>
</dbReference>
<name>A0A0E9XID1_ANGAN</name>
<protein>
    <submittedName>
        <fullName evidence="1">Uncharacterized protein</fullName>
    </submittedName>
</protein>
<reference evidence="1" key="1">
    <citation type="submission" date="2014-11" db="EMBL/GenBank/DDBJ databases">
        <authorList>
            <person name="Amaro Gonzalez C."/>
        </authorList>
    </citation>
    <scope>NUCLEOTIDE SEQUENCE</scope>
</reference>
<accession>A0A0E9XID1</accession>
<evidence type="ECO:0000313" key="1">
    <source>
        <dbReference type="EMBL" id="JAI02410.1"/>
    </source>
</evidence>
<reference evidence="1" key="2">
    <citation type="journal article" date="2015" name="Fish Shellfish Immunol.">
        <title>Early steps in the European eel (Anguilla anguilla)-Vibrio vulnificus interaction in the gills: Role of the RtxA13 toxin.</title>
        <authorList>
            <person name="Callol A."/>
            <person name="Pajuelo D."/>
            <person name="Ebbesson L."/>
            <person name="Teles M."/>
            <person name="MacKenzie S."/>
            <person name="Amaro C."/>
        </authorList>
    </citation>
    <scope>NUCLEOTIDE SEQUENCE</scope>
</reference>